<dbReference type="STRING" id="1344416.A0A139AUC4"/>
<evidence type="ECO:0000256" key="1">
    <source>
        <dbReference type="ARBA" id="ARBA00022801"/>
    </source>
</evidence>
<feature type="binding site" evidence="7">
    <location>
        <position position="62"/>
    </location>
    <ligand>
        <name>Mg(2+)</name>
        <dbReference type="ChEBI" id="CHEBI:18420"/>
    </ligand>
</feature>
<dbReference type="GO" id="GO:0005737">
    <property type="term" value="C:cytoplasm"/>
    <property type="evidence" value="ECO:0007669"/>
    <property type="project" value="TreeGrafter"/>
</dbReference>
<evidence type="ECO:0000256" key="2">
    <source>
        <dbReference type="ARBA" id="ARBA00050247"/>
    </source>
</evidence>
<dbReference type="FunFam" id="3.40.50.1000:FF:000039">
    <property type="entry name" value="Phosphoglycolate phosphatase"/>
    <property type="match status" value="1"/>
</dbReference>
<sequence>MESIITPQPHRLVSSGSEHPVQSSTPALAGTSDGGSSPPSHHLSTPEEISSFVDQMDTFIFDCDGVLWLGNDTIKGAPEFLHELVAKGKRIIYVTNNSSKSRKTYVGKFKKLGFPAEPDNIFGSAYAAAYYLKNMLNFPADKKVYVVGMQGIVDELAEMGIQAVGAGDDNAPLQETEFENGTLGPDESIGAVLLGFDSQINYRKYAKAFTYLTANKGKVHFLATNEDRTYPISGSIYPGTGSLLAALIHSVNRRPDAVLGKPSQNMMNTILERFHLDPARTCMVGDRLDTDIAFGKLGKLHTLLVMTGVTSVEERDAKKGPVTAEYWIESVGHLRQR</sequence>
<dbReference type="GO" id="GO:0046872">
    <property type="term" value="F:metal ion binding"/>
    <property type="evidence" value="ECO:0007669"/>
    <property type="project" value="UniProtKB-KW"/>
</dbReference>
<feature type="compositionally biased region" description="Polar residues" evidence="8">
    <location>
        <begin position="34"/>
        <end position="43"/>
    </location>
</feature>
<keyword evidence="10" id="KW-1185">Reference proteome</keyword>
<protein>
    <recommendedName>
        <fullName evidence="4">4-nitrophenylphosphatase</fullName>
        <ecNumber evidence="3">3.1.3.41</ecNumber>
    </recommendedName>
</protein>
<accession>A0A139AUC4</accession>
<gene>
    <name evidence="9" type="ORF">M427DRAFT_119888</name>
</gene>
<dbReference type="EC" id="3.1.3.41" evidence="3"/>
<name>A0A139AUC4_GONPJ</name>
<dbReference type="NCBIfam" id="TIGR01460">
    <property type="entry name" value="HAD-SF-IIA"/>
    <property type="match status" value="1"/>
</dbReference>
<dbReference type="PANTHER" id="PTHR19288:SF46">
    <property type="entry name" value="HALOACID DEHALOGENASE-LIKE HYDROLASE DOMAIN-CONTAINING PROTEIN 2"/>
    <property type="match status" value="1"/>
</dbReference>
<feature type="active site" description="Nucleophile" evidence="5">
    <location>
        <position position="62"/>
    </location>
</feature>
<dbReference type="GO" id="GO:0004035">
    <property type="term" value="F:alkaline phosphatase activity"/>
    <property type="evidence" value="ECO:0007669"/>
    <property type="project" value="EnsemblFungi"/>
</dbReference>
<dbReference type="Pfam" id="PF13344">
    <property type="entry name" value="Hydrolase_6"/>
    <property type="match status" value="1"/>
</dbReference>
<feature type="region of interest" description="Disordered" evidence="8">
    <location>
        <begin position="1"/>
        <end position="46"/>
    </location>
</feature>
<evidence type="ECO:0000313" key="9">
    <source>
        <dbReference type="EMBL" id="KXS20095.1"/>
    </source>
</evidence>
<dbReference type="InterPro" id="IPR036412">
    <property type="entry name" value="HAD-like_sf"/>
</dbReference>
<feature type="binding site" evidence="6">
    <location>
        <position position="261"/>
    </location>
    <ligand>
        <name>substrate</name>
    </ligand>
</feature>
<dbReference type="SUPFAM" id="SSF56784">
    <property type="entry name" value="HAD-like"/>
    <property type="match status" value="1"/>
</dbReference>
<dbReference type="OrthoDB" id="413953at2759"/>
<evidence type="ECO:0000256" key="6">
    <source>
        <dbReference type="PIRSR" id="PIRSR000915-2"/>
    </source>
</evidence>
<dbReference type="InterPro" id="IPR006357">
    <property type="entry name" value="HAD-SF_hydro_IIA"/>
</dbReference>
<feature type="binding site" evidence="7">
    <location>
        <position position="64"/>
    </location>
    <ligand>
        <name>Mg(2+)</name>
        <dbReference type="ChEBI" id="CHEBI:18420"/>
    </ligand>
</feature>
<keyword evidence="7" id="KW-0479">Metal-binding</keyword>
<keyword evidence="1" id="KW-0378">Hydrolase</keyword>
<dbReference type="Pfam" id="PF13242">
    <property type="entry name" value="Hydrolase_like"/>
    <property type="match status" value="1"/>
</dbReference>
<dbReference type="Proteomes" id="UP000070544">
    <property type="component" value="Unassembled WGS sequence"/>
</dbReference>
<keyword evidence="7" id="KW-0460">Magnesium</keyword>
<evidence type="ECO:0000313" key="10">
    <source>
        <dbReference type="Proteomes" id="UP000070544"/>
    </source>
</evidence>
<reference evidence="9 10" key="1">
    <citation type="journal article" date="2015" name="Genome Biol. Evol.">
        <title>Phylogenomic analyses indicate that early fungi evolved digesting cell walls of algal ancestors of land plants.</title>
        <authorList>
            <person name="Chang Y."/>
            <person name="Wang S."/>
            <person name="Sekimoto S."/>
            <person name="Aerts A.L."/>
            <person name="Choi C."/>
            <person name="Clum A."/>
            <person name="LaButti K.M."/>
            <person name="Lindquist E.A."/>
            <person name="Yee Ngan C."/>
            <person name="Ohm R.A."/>
            <person name="Salamov A.A."/>
            <person name="Grigoriev I.V."/>
            <person name="Spatafora J.W."/>
            <person name="Berbee M.L."/>
        </authorList>
    </citation>
    <scope>NUCLEOTIDE SEQUENCE [LARGE SCALE GENOMIC DNA]</scope>
    <source>
        <strain evidence="9 10">JEL478</strain>
    </source>
</reference>
<dbReference type="AlphaFoldDB" id="A0A139AUC4"/>
<dbReference type="Gene3D" id="3.40.50.1000">
    <property type="entry name" value="HAD superfamily/HAD-like"/>
    <property type="match status" value="2"/>
</dbReference>
<dbReference type="GO" id="GO:0008967">
    <property type="term" value="F:phosphoglycolate phosphatase activity"/>
    <property type="evidence" value="ECO:0007669"/>
    <property type="project" value="EnsemblFungi"/>
</dbReference>
<dbReference type="PIRSF" id="PIRSF000915">
    <property type="entry name" value="PGP-type_phosphatase"/>
    <property type="match status" value="1"/>
</dbReference>
<dbReference type="PANTHER" id="PTHR19288">
    <property type="entry name" value="4-NITROPHENYLPHOSPHATASE-RELATED"/>
    <property type="match status" value="1"/>
</dbReference>
<evidence type="ECO:0000256" key="5">
    <source>
        <dbReference type="PIRSR" id="PIRSR000915-1"/>
    </source>
</evidence>
<evidence type="ECO:0000256" key="7">
    <source>
        <dbReference type="PIRSR" id="PIRSR000915-3"/>
    </source>
</evidence>
<feature type="active site" description="Proton donor" evidence="5">
    <location>
        <position position="64"/>
    </location>
</feature>
<dbReference type="OMA" id="PPMHRET"/>
<comment type="catalytic activity">
    <reaction evidence="2">
        <text>4-nitrophenyl phosphate + H2O = 4-nitrophenol + phosphate + H(+)</text>
        <dbReference type="Rhea" id="RHEA:21664"/>
        <dbReference type="ChEBI" id="CHEBI:15377"/>
        <dbReference type="ChEBI" id="CHEBI:15378"/>
        <dbReference type="ChEBI" id="CHEBI:43474"/>
        <dbReference type="ChEBI" id="CHEBI:57917"/>
        <dbReference type="ChEBI" id="CHEBI:61146"/>
        <dbReference type="EC" id="3.1.3.41"/>
    </reaction>
</comment>
<dbReference type="GO" id="GO:0004721">
    <property type="term" value="F:phosphoprotein phosphatase activity"/>
    <property type="evidence" value="ECO:0007669"/>
    <property type="project" value="EnsemblFungi"/>
</dbReference>
<evidence type="ECO:0000256" key="8">
    <source>
        <dbReference type="SAM" id="MobiDB-lite"/>
    </source>
</evidence>
<dbReference type="GO" id="GO:0005975">
    <property type="term" value="P:carbohydrate metabolic process"/>
    <property type="evidence" value="ECO:0007669"/>
    <property type="project" value="EnsemblFungi"/>
</dbReference>
<dbReference type="EMBL" id="KQ965736">
    <property type="protein sequence ID" value="KXS20095.1"/>
    <property type="molecule type" value="Genomic_DNA"/>
</dbReference>
<feature type="compositionally biased region" description="Polar residues" evidence="8">
    <location>
        <begin position="14"/>
        <end position="26"/>
    </location>
</feature>
<feature type="binding site" evidence="7">
    <location>
        <position position="286"/>
    </location>
    <ligand>
        <name>Mg(2+)</name>
        <dbReference type="ChEBI" id="CHEBI:18420"/>
    </ligand>
</feature>
<organism evidence="9 10">
    <name type="scientific">Gonapodya prolifera (strain JEL478)</name>
    <name type="common">Monoblepharis prolifera</name>
    <dbReference type="NCBI Taxonomy" id="1344416"/>
    <lineage>
        <taxon>Eukaryota</taxon>
        <taxon>Fungi</taxon>
        <taxon>Fungi incertae sedis</taxon>
        <taxon>Chytridiomycota</taxon>
        <taxon>Chytridiomycota incertae sedis</taxon>
        <taxon>Monoblepharidomycetes</taxon>
        <taxon>Monoblepharidales</taxon>
        <taxon>Gonapodyaceae</taxon>
        <taxon>Gonapodya</taxon>
    </lineage>
</organism>
<dbReference type="InterPro" id="IPR006349">
    <property type="entry name" value="PGP_euk"/>
</dbReference>
<evidence type="ECO:0000256" key="4">
    <source>
        <dbReference type="ARBA" id="ARBA00069197"/>
    </source>
</evidence>
<proteinExistence type="predicted"/>
<evidence type="ECO:0000256" key="3">
    <source>
        <dbReference type="ARBA" id="ARBA00066659"/>
    </source>
</evidence>
<dbReference type="InterPro" id="IPR023214">
    <property type="entry name" value="HAD_sf"/>
</dbReference>
<dbReference type="NCBIfam" id="TIGR01452">
    <property type="entry name" value="PGP_euk"/>
    <property type="match status" value="1"/>
</dbReference>
<comment type="cofactor">
    <cofactor evidence="7">
        <name>Mg(2+)</name>
        <dbReference type="ChEBI" id="CHEBI:18420"/>
    </cofactor>
    <text evidence="7">Divalent metal ions. Mg(2+) is the most effective.</text>
</comment>